<reference evidence="9" key="2">
    <citation type="journal article" date="2022" name="Microbiol. Resour. Announc.">
        <title>Whole-Genome Sequence of Entomortierella parvispora E1425, a Mucoromycotan Fungus Associated with Burkholderiaceae-Related Endosymbiotic Bacteria.</title>
        <authorList>
            <person name="Herlambang A."/>
            <person name="Guo Y."/>
            <person name="Takashima Y."/>
            <person name="Narisawa K."/>
            <person name="Ohta H."/>
            <person name="Nishizawa T."/>
        </authorList>
    </citation>
    <scope>NUCLEOTIDE SEQUENCE</scope>
    <source>
        <strain evidence="9">E1425</strain>
    </source>
</reference>
<reference evidence="9" key="1">
    <citation type="submission" date="2021-11" db="EMBL/GenBank/DDBJ databases">
        <authorList>
            <person name="Herlambang A."/>
            <person name="Guo Y."/>
            <person name="Takashima Y."/>
            <person name="Nishizawa T."/>
        </authorList>
    </citation>
    <scope>NUCLEOTIDE SEQUENCE</scope>
    <source>
        <strain evidence="9">E1425</strain>
    </source>
</reference>
<dbReference type="OrthoDB" id="26203at2759"/>
<dbReference type="PANTHER" id="PTHR42058:SF1">
    <property type="entry name" value="G-PROTEIN COUPLED RECEPTORS FAMILY 2 PROFILE 2 DOMAIN-CONTAINING PROTEIN"/>
    <property type="match status" value="1"/>
</dbReference>
<feature type="transmembrane region" description="Helical" evidence="7">
    <location>
        <begin position="242"/>
        <end position="264"/>
    </location>
</feature>
<evidence type="ECO:0000256" key="7">
    <source>
        <dbReference type="SAM" id="Phobius"/>
    </source>
</evidence>
<evidence type="ECO:0000256" key="5">
    <source>
        <dbReference type="ARBA" id="ARBA00023136"/>
    </source>
</evidence>
<dbReference type="SMART" id="SM01330">
    <property type="entry name" value="Frizzled"/>
    <property type="match status" value="1"/>
</dbReference>
<name>A0A9P3LT53_9FUNG</name>
<keyword evidence="4 7" id="KW-1133">Transmembrane helix</keyword>
<comment type="caution">
    <text evidence="9">The sequence shown here is derived from an EMBL/GenBank/DDBJ whole genome shotgun (WGS) entry which is preliminary data.</text>
</comment>
<feature type="transmembrane region" description="Helical" evidence="7">
    <location>
        <begin position="366"/>
        <end position="386"/>
    </location>
</feature>
<accession>A0A9P3LT53</accession>
<protein>
    <recommendedName>
        <fullName evidence="8">G-protein coupled receptors family 2 profile 2 domain-containing protein</fullName>
    </recommendedName>
</protein>
<dbReference type="PROSITE" id="PS50261">
    <property type="entry name" value="G_PROTEIN_RECEP_F2_4"/>
    <property type="match status" value="1"/>
</dbReference>
<dbReference type="GO" id="GO:0007166">
    <property type="term" value="P:cell surface receptor signaling pathway"/>
    <property type="evidence" value="ECO:0007669"/>
    <property type="project" value="InterPro"/>
</dbReference>
<evidence type="ECO:0000256" key="4">
    <source>
        <dbReference type="ARBA" id="ARBA00022989"/>
    </source>
</evidence>
<feature type="transmembrane region" description="Helical" evidence="7">
    <location>
        <begin position="276"/>
        <end position="296"/>
    </location>
</feature>
<dbReference type="GO" id="GO:0004888">
    <property type="term" value="F:transmembrane signaling receptor activity"/>
    <property type="evidence" value="ECO:0007669"/>
    <property type="project" value="InterPro"/>
</dbReference>
<evidence type="ECO:0000256" key="2">
    <source>
        <dbReference type="ARBA" id="ARBA00008077"/>
    </source>
</evidence>
<comment type="subcellular location">
    <subcellularLocation>
        <location evidence="1">Membrane</location>
        <topology evidence="1">Multi-pass membrane protein</topology>
    </subcellularLocation>
</comment>
<dbReference type="EMBL" id="BQFW01000002">
    <property type="protein sequence ID" value="GJJ69594.1"/>
    <property type="molecule type" value="Genomic_DNA"/>
</dbReference>
<dbReference type="InterPro" id="IPR000539">
    <property type="entry name" value="Frizzled/Smoothened_7TM"/>
</dbReference>
<gene>
    <name evidence="9" type="ORF">EMPS_01941</name>
</gene>
<evidence type="ECO:0000256" key="1">
    <source>
        <dbReference type="ARBA" id="ARBA00004141"/>
    </source>
</evidence>
<proteinExistence type="inferred from homology"/>
<dbReference type="PANTHER" id="PTHR42058">
    <property type="entry name" value="G_PROTEIN_RECEP_F2_4 DOMAIN-CONTAINING PROTEIN"/>
    <property type="match status" value="1"/>
</dbReference>
<feature type="transmembrane region" description="Helical" evidence="7">
    <location>
        <begin position="12"/>
        <end position="34"/>
    </location>
</feature>
<keyword evidence="6" id="KW-0675">Receptor</keyword>
<evidence type="ECO:0000313" key="10">
    <source>
        <dbReference type="Proteomes" id="UP000827284"/>
    </source>
</evidence>
<evidence type="ECO:0000256" key="3">
    <source>
        <dbReference type="ARBA" id="ARBA00022692"/>
    </source>
</evidence>
<dbReference type="InterPro" id="IPR053247">
    <property type="entry name" value="GPCR_GPR1/git3-like"/>
</dbReference>
<feature type="domain" description="G-protein coupled receptors family 2 profile 2" evidence="8">
    <location>
        <begin position="242"/>
        <end position="433"/>
    </location>
</feature>
<feature type="transmembrane region" description="Helical" evidence="7">
    <location>
        <begin position="483"/>
        <end position="507"/>
    </location>
</feature>
<keyword evidence="3 7" id="KW-0812">Transmembrane</keyword>
<keyword evidence="10" id="KW-1185">Reference proteome</keyword>
<evidence type="ECO:0000259" key="8">
    <source>
        <dbReference type="PROSITE" id="PS50261"/>
    </source>
</evidence>
<sequence length="601" mass="65885">MCAHCSRNSVPITCTFAYVVLAFIALLFSVIPLIEASVIGGQVTPYTGSVCQGFIDYDVWVPEGSNVSTVEATAGFKAIMTLVDPCQSVLLSYTCSIAFPRPVAVPGQNASYNLLFACESTCLAAVDTCKTDVLYLQSRGILPFTQMLLPDCSATIPGTEQYPDGAVAYQPDTSCNILPLQSRNTTCPQPMSSCPLPFVVDSVFQSSKGLKNSDDANCQCGCCLPCPQTDSFYKPGILDRGFFIMDILKSLSAFLALVVAVSYMVLPEKLQHPSNLILFAAISSSLFSAAVIPSYGDPRRIQCATHQANPLLPIVTATSYNNALCTFQGAWVIFGSMATTAWLSLVIMNLHLHTVWNAPWFLTRQWVFHAIGWGLPATLTVIAVTTKSIGWNNSNMCMATQDTAEWLLFIPMGAVMLPSVTLHVATFVYIIRVTLQSEKTEIASSSTLSSYSSNQAVKGVNERGHSSNSRSSHRRHVLNSIRIQWRAAALAVIFSVSVLVYWAFYIVEGLKTDMSWMSTWKLCIITGGGDQEQCGNKFAKGNVPDFPLMMMAEFLVSTTGVWIFALFFRQSLVKEWKKVMSGWACFRGRGREKESGQFYEC</sequence>
<keyword evidence="5 7" id="KW-0472">Membrane</keyword>
<comment type="similarity">
    <text evidence="2">Belongs to the G-protein coupled receptor Fz/Smo family.</text>
</comment>
<feature type="transmembrane region" description="Helical" evidence="7">
    <location>
        <begin position="546"/>
        <end position="568"/>
    </location>
</feature>
<dbReference type="InterPro" id="IPR017981">
    <property type="entry name" value="GPCR_2-like_7TM"/>
</dbReference>
<feature type="transmembrane region" description="Helical" evidence="7">
    <location>
        <begin position="406"/>
        <end position="431"/>
    </location>
</feature>
<dbReference type="AlphaFoldDB" id="A0A9P3LT53"/>
<organism evidence="9 10">
    <name type="scientific">Entomortierella parvispora</name>
    <dbReference type="NCBI Taxonomy" id="205924"/>
    <lineage>
        <taxon>Eukaryota</taxon>
        <taxon>Fungi</taxon>
        <taxon>Fungi incertae sedis</taxon>
        <taxon>Mucoromycota</taxon>
        <taxon>Mortierellomycotina</taxon>
        <taxon>Mortierellomycetes</taxon>
        <taxon>Mortierellales</taxon>
        <taxon>Mortierellaceae</taxon>
        <taxon>Entomortierella</taxon>
    </lineage>
</organism>
<dbReference type="Proteomes" id="UP000827284">
    <property type="component" value="Unassembled WGS sequence"/>
</dbReference>
<dbReference type="GO" id="GO:0016020">
    <property type="term" value="C:membrane"/>
    <property type="evidence" value="ECO:0007669"/>
    <property type="project" value="UniProtKB-SubCell"/>
</dbReference>
<feature type="transmembrane region" description="Helical" evidence="7">
    <location>
        <begin position="330"/>
        <end position="354"/>
    </location>
</feature>
<evidence type="ECO:0000256" key="6">
    <source>
        <dbReference type="ARBA" id="ARBA00023170"/>
    </source>
</evidence>
<evidence type="ECO:0000313" key="9">
    <source>
        <dbReference type="EMBL" id="GJJ69594.1"/>
    </source>
</evidence>
<dbReference type="Gene3D" id="1.20.1070.10">
    <property type="entry name" value="Rhodopsin 7-helix transmembrane proteins"/>
    <property type="match status" value="1"/>
</dbReference>
<dbReference type="Pfam" id="PF01534">
    <property type="entry name" value="Frizzled"/>
    <property type="match status" value="1"/>
</dbReference>